<feature type="domain" description="RNase H type-1" evidence="1">
    <location>
        <begin position="90"/>
        <end position="205"/>
    </location>
</feature>
<accession>A0A6J0M1P2</accession>
<protein>
    <submittedName>
        <fullName evidence="3">Uncharacterized protein LOC108837392</fullName>
    </submittedName>
</protein>
<dbReference type="RefSeq" id="XP_018465948.2">
    <property type="nucleotide sequence ID" value="XM_018610446.2"/>
</dbReference>
<dbReference type="GO" id="GO:0003676">
    <property type="term" value="F:nucleic acid binding"/>
    <property type="evidence" value="ECO:0007669"/>
    <property type="project" value="InterPro"/>
</dbReference>
<dbReference type="InterPro" id="IPR044730">
    <property type="entry name" value="RNase_H-like_dom_plant"/>
</dbReference>
<gene>
    <name evidence="3" type="primary">LOC108837392</name>
</gene>
<sequence>MSSMSIPEPQRRSIPWILWMIWKNRNMILYSDTQESLSHQLQQAIEEARLWHEVNTNSSDTDIDQGLLGAKKKWEPPLAGSVKCSVHSNWRNAVLHSGVAYIVRDYQGNVLHHSRDAITSSPNRLTAELRCLIWTLRSMKDLGYQNLVVGSDSKEAIEAVRTPKDWPRYRSDLTEITHLLTLFRSVTFETESMVSNQIAREIARSVLRDGRFNSYLALGGPPWLHQRILREATAFCS</sequence>
<dbReference type="InterPro" id="IPR052929">
    <property type="entry name" value="RNase_H-like_EbsB-rel"/>
</dbReference>
<evidence type="ECO:0000313" key="2">
    <source>
        <dbReference type="Proteomes" id="UP000504610"/>
    </source>
</evidence>
<evidence type="ECO:0000313" key="3">
    <source>
        <dbReference type="RefSeq" id="XP_018465948.2"/>
    </source>
</evidence>
<dbReference type="KEGG" id="rsz:108837392"/>
<dbReference type="PANTHER" id="PTHR47074">
    <property type="entry name" value="BNAC02G40300D PROTEIN"/>
    <property type="match status" value="1"/>
</dbReference>
<dbReference type="InterPro" id="IPR002156">
    <property type="entry name" value="RNaseH_domain"/>
</dbReference>
<dbReference type="GO" id="GO:0004523">
    <property type="term" value="F:RNA-DNA hybrid ribonuclease activity"/>
    <property type="evidence" value="ECO:0007669"/>
    <property type="project" value="InterPro"/>
</dbReference>
<dbReference type="Pfam" id="PF13456">
    <property type="entry name" value="RVT_3"/>
    <property type="match status" value="1"/>
</dbReference>
<dbReference type="AlphaFoldDB" id="A0A6J0M1P2"/>
<dbReference type="InterPro" id="IPR036397">
    <property type="entry name" value="RNaseH_sf"/>
</dbReference>
<reference evidence="3" key="2">
    <citation type="submission" date="2025-08" db="UniProtKB">
        <authorList>
            <consortium name="RefSeq"/>
        </authorList>
    </citation>
    <scope>IDENTIFICATION</scope>
    <source>
        <tissue evidence="3">Leaf</tissue>
    </source>
</reference>
<reference evidence="2" key="1">
    <citation type="journal article" date="2019" name="Database">
        <title>The radish genome database (RadishGD): an integrated information resource for radish genomics.</title>
        <authorList>
            <person name="Yu H.J."/>
            <person name="Baek S."/>
            <person name="Lee Y.J."/>
            <person name="Cho A."/>
            <person name="Mun J.H."/>
        </authorList>
    </citation>
    <scope>NUCLEOTIDE SEQUENCE [LARGE SCALE GENOMIC DNA]</scope>
    <source>
        <strain evidence="2">cv. WK10039</strain>
    </source>
</reference>
<evidence type="ECO:0000259" key="1">
    <source>
        <dbReference type="Pfam" id="PF13456"/>
    </source>
</evidence>
<name>A0A6J0M1P2_RAPSA</name>
<organism evidence="2 3">
    <name type="scientific">Raphanus sativus</name>
    <name type="common">Radish</name>
    <name type="synonym">Raphanus raphanistrum var. sativus</name>
    <dbReference type="NCBI Taxonomy" id="3726"/>
    <lineage>
        <taxon>Eukaryota</taxon>
        <taxon>Viridiplantae</taxon>
        <taxon>Streptophyta</taxon>
        <taxon>Embryophyta</taxon>
        <taxon>Tracheophyta</taxon>
        <taxon>Spermatophyta</taxon>
        <taxon>Magnoliopsida</taxon>
        <taxon>eudicotyledons</taxon>
        <taxon>Gunneridae</taxon>
        <taxon>Pentapetalae</taxon>
        <taxon>rosids</taxon>
        <taxon>malvids</taxon>
        <taxon>Brassicales</taxon>
        <taxon>Brassicaceae</taxon>
        <taxon>Brassiceae</taxon>
        <taxon>Raphanus</taxon>
    </lineage>
</organism>
<dbReference type="OrthoDB" id="1107273at2759"/>
<dbReference type="Proteomes" id="UP000504610">
    <property type="component" value="Chromosome 1"/>
</dbReference>
<dbReference type="GeneID" id="108837392"/>
<dbReference type="CDD" id="cd06222">
    <property type="entry name" value="RNase_H_like"/>
    <property type="match status" value="1"/>
</dbReference>
<dbReference type="Gene3D" id="3.30.420.10">
    <property type="entry name" value="Ribonuclease H-like superfamily/Ribonuclease H"/>
    <property type="match status" value="1"/>
</dbReference>
<proteinExistence type="predicted"/>
<dbReference type="PANTHER" id="PTHR47074:SF53">
    <property type="entry name" value="REVERSE TRANSCRIPTASE-LIKE PROTEIN"/>
    <property type="match status" value="1"/>
</dbReference>
<keyword evidence="2" id="KW-1185">Reference proteome</keyword>